<dbReference type="PIRSF" id="PIRSF037260">
    <property type="entry name" value="UPF0223"/>
    <property type="match status" value="1"/>
</dbReference>
<protein>
    <recommendedName>
        <fullName evidence="1">UPF0223 protein EHW89_05270</fullName>
    </recommendedName>
</protein>
<dbReference type="AlphaFoldDB" id="A0A3S9MRT7"/>
<gene>
    <name evidence="2" type="ORF">EHW89_05270</name>
</gene>
<dbReference type="Proteomes" id="UP000272924">
    <property type="component" value="Chromosome"/>
</dbReference>
<dbReference type="NCBIfam" id="NF003353">
    <property type="entry name" value="PRK04387.1"/>
    <property type="match status" value="1"/>
</dbReference>
<proteinExistence type="inferred from homology"/>
<dbReference type="HAMAP" id="MF_01041">
    <property type="entry name" value="UPF0223"/>
    <property type="match status" value="1"/>
</dbReference>
<evidence type="ECO:0000256" key="1">
    <source>
        <dbReference type="HAMAP-Rule" id="MF_01041"/>
    </source>
</evidence>
<sequence length="94" mass="10763">MNKNYRYPLDMSWSTEELASVLSFLNDVEQAYEAKIAAEKILASYQLFKKIVPSKAEEKRIGREFETASGYSLYRAVQAAKQKEKGMFSLGKEI</sequence>
<dbReference type="EMBL" id="CP034543">
    <property type="protein sequence ID" value="AZQ41901.1"/>
    <property type="molecule type" value="Genomic_DNA"/>
</dbReference>
<dbReference type="Gene3D" id="1.10.220.80">
    <property type="entry name" value="BH2638-like"/>
    <property type="match status" value="1"/>
</dbReference>
<accession>A0A3S9MRT7</accession>
<organism evidence="2 3">
    <name type="scientific">Streptococcus periodonticum</name>
    <dbReference type="NCBI Taxonomy" id="2490633"/>
    <lineage>
        <taxon>Bacteria</taxon>
        <taxon>Bacillati</taxon>
        <taxon>Bacillota</taxon>
        <taxon>Bacilli</taxon>
        <taxon>Lactobacillales</taxon>
        <taxon>Streptococcaceae</taxon>
        <taxon>Streptococcus</taxon>
    </lineage>
</organism>
<name>A0A3S9MRT7_9STRE</name>
<dbReference type="InterPro" id="IPR007920">
    <property type="entry name" value="UPF0223"/>
</dbReference>
<dbReference type="RefSeq" id="WP_126467099.1">
    <property type="nucleotide sequence ID" value="NZ_CP034543.1"/>
</dbReference>
<dbReference type="SUPFAM" id="SSF158504">
    <property type="entry name" value="BH2638-like"/>
    <property type="match status" value="1"/>
</dbReference>
<evidence type="ECO:0000313" key="2">
    <source>
        <dbReference type="EMBL" id="AZQ41901.1"/>
    </source>
</evidence>
<dbReference type="InterPro" id="IPR023324">
    <property type="entry name" value="BH2638-like_sf"/>
</dbReference>
<dbReference type="KEGG" id="spei:EHW89_05270"/>
<keyword evidence="3" id="KW-1185">Reference proteome</keyword>
<evidence type="ECO:0000313" key="3">
    <source>
        <dbReference type="Proteomes" id="UP000272924"/>
    </source>
</evidence>
<reference evidence="3" key="1">
    <citation type="submission" date="2018-12" db="EMBL/GenBank/DDBJ databases">
        <title>Genome sequencing of Streptococcus sp. KCOM 2412 (= ChDC F135).</title>
        <authorList>
            <person name="Kook J.-K."/>
            <person name="Park S.-N."/>
            <person name="Lim Y.K."/>
        </authorList>
    </citation>
    <scope>NUCLEOTIDE SEQUENCE [LARGE SCALE GENOMIC DNA]</scope>
    <source>
        <strain evidence="3">KCOM 2412</strain>
    </source>
</reference>
<comment type="similarity">
    <text evidence="1">Belongs to the UPF0223 family.</text>
</comment>
<dbReference type="Pfam" id="PF05256">
    <property type="entry name" value="UPF0223"/>
    <property type="match status" value="1"/>
</dbReference>